<dbReference type="PANTHER" id="PTHR33281">
    <property type="entry name" value="UPF0187 PROTEIN YNEE"/>
    <property type="match status" value="1"/>
</dbReference>
<dbReference type="InterPro" id="IPR044669">
    <property type="entry name" value="YneE/VCCN1/2-like"/>
</dbReference>
<keyword evidence="7 9" id="KW-0472">Membrane</keyword>
<comment type="caution">
    <text evidence="10">The sequence shown here is derived from an EMBL/GenBank/DDBJ whole genome shotgun (WGS) entry which is preliminary data.</text>
</comment>
<dbReference type="GO" id="GO:0005254">
    <property type="term" value="F:chloride channel activity"/>
    <property type="evidence" value="ECO:0007669"/>
    <property type="project" value="InterPro"/>
</dbReference>
<gene>
    <name evidence="10" type="ORF">BDP27DRAFT_1330019</name>
</gene>
<evidence type="ECO:0000256" key="7">
    <source>
        <dbReference type="ARBA" id="ARBA00023136"/>
    </source>
</evidence>
<sequence>MAVQRSQSGHHALKPSMPITQEIDHDYPELHIYSRIRWTFGRGSVIRTVWKAVLLHTLFAIVVVAITMNTSFELAIPSVMLTVLGVVLGFVISYRAASGYDRYWMGRMAWSDVMKISHIMARLIWYHIPPCKTPRTAEERMAGPGEWKRPEQELLQVMTEKVMALQLLEAFSVALKHHIRGEPGLYYSDLYDLVRPLHPQSHNSSSPFTSISNLSGSSTSSITAIENLPPNQNQNKPSSGIASLNVHVPVMTVTRPSPNSPSPARRPATIEHGDLVGEQQEQATELDLDSDYDVDASGADHQGPWKSETVPRAQSFKVKSWGDTSNRSNSEHKYRPSVAGEGDNLPLEILRCLSEWCSVLEYRGTVPGTSMGSIIGCISTFEDDLSVVEKILTTPLPFVFSSHIRHTVWIFLIFLPFQLVGMFGWHSITGVLIASFIYLGFLAAGEEIEQPFGYDENDLDLDLFCRSIIHVDIEKLQNTPCPNAYFSRRQRVMTKKHRSMTIAEATTT</sequence>
<keyword evidence="4 9" id="KW-0812">Transmembrane</keyword>
<comment type="subcellular location">
    <subcellularLocation>
        <location evidence="1">Cell membrane</location>
        <topology evidence="1">Multi-pass membrane protein</topology>
    </subcellularLocation>
</comment>
<evidence type="ECO:0000256" key="4">
    <source>
        <dbReference type="ARBA" id="ARBA00022692"/>
    </source>
</evidence>
<keyword evidence="11" id="KW-1185">Reference proteome</keyword>
<reference evidence="10" key="1">
    <citation type="submission" date="2020-11" db="EMBL/GenBank/DDBJ databases">
        <authorList>
            <consortium name="DOE Joint Genome Institute"/>
            <person name="Ahrendt S."/>
            <person name="Riley R."/>
            <person name="Andreopoulos W."/>
            <person name="Labutti K."/>
            <person name="Pangilinan J."/>
            <person name="Ruiz-Duenas F.J."/>
            <person name="Barrasa J.M."/>
            <person name="Sanchez-Garcia M."/>
            <person name="Camarero S."/>
            <person name="Miyauchi S."/>
            <person name="Serrano A."/>
            <person name="Linde D."/>
            <person name="Babiker R."/>
            <person name="Drula E."/>
            <person name="Ayuso-Fernandez I."/>
            <person name="Pacheco R."/>
            <person name="Padilla G."/>
            <person name="Ferreira P."/>
            <person name="Barriuso J."/>
            <person name="Kellner H."/>
            <person name="Castanera R."/>
            <person name="Alfaro M."/>
            <person name="Ramirez L."/>
            <person name="Pisabarro A.G."/>
            <person name="Kuo A."/>
            <person name="Tritt A."/>
            <person name="Lipzen A."/>
            <person name="He G."/>
            <person name="Yan M."/>
            <person name="Ng V."/>
            <person name="Cullen D."/>
            <person name="Martin F."/>
            <person name="Rosso M.-N."/>
            <person name="Henrissat B."/>
            <person name="Hibbett D."/>
            <person name="Martinez A.T."/>
            <person name="Grigoriev I.V."/>
        </authorList>
    </citation>
    <scope>NUCLEOTIDE SEQUENCE</scope>
    <source>
        <strain evidence="10">AH 40177</strain>
    </source>
</reference>
<evidence type="ECO:0000256" key="8">
    <source>
        <dbReference type="SAM" id="MobiDB-lite"/>
    </source>
</evidence>
<dbReference type="PANTHER" id="PTHR33281:SF19">
    <property type="entry name" value="VOLTAGE-DEPENDENT ANION CHANNEL-FORMING PROTEIN YNEE"/>
    <property type="match status" value="1"/>
</dbReference>
<evidence type="ECO:0000313" key="11">
    <source>
        <dbReference type="Proteomes" id="UP000772434"/>
    </source>
</evidence>
<feature type="non-terminal residue" evidence="10">
    <location>
        <position position="1"/>
    </location>
</feature>
<protein>
    <submittedName>
        <fullName evidence="10">Bestrophin, RFP-TM, chloride channel-domain-containing protein</fullName>
    </submittedName>
</protein>
<keyword evidence="2" id="KW-0813">Transport</keyword>
<evidence type="ECO:0000256" key="9">
    <source>
        <dbReference type="SAM" id="Phobius"/>
    </source>
</evidence>
<name>A0A9P5U5A1_9AGAR</name>
<evidence type="ECO:0000256" key="3">
    <source>
        <dbReference type="ARBA" id="ARBA00022475"/>
    </source>
</evidence>
<feature type="compositionally biased region" description="Polar residues" evidence="8">
    <location>
        <begin position="229"/>
        <end position="241"/>
    </location>
</feature>
<feature type="transmembrane region" description="Helical" evidence="9">
    <location>
        <begin position="49"/>
        <end position="68"/>
    </location>
</feature>
<evidence type="ECO:0000313" key="10">
    <source>
        <dbReference type="EMBL" id="KAF9066766.1"/>
    </source>
</evidence>
<dbReference type="AlphaFoldDB" id="A0A9P5U5A1"/>
<keyword evidence="6" id="KW-0406">Ion transport</keyword>
<organism evidence="10 11">
    <name type="scientific">Rhodocollybia butyracea</name>
    <dbReference type="NCBI Taxonomy" id="206335"/>
    <lineage>
        <taxon>Eukaryota</taxon>
        <taxon>Fungi</taxon>
        <taxon>Dikarya</taxon>
        <taxon>Basidiomycota</taxon>
        <taxon>Agaricomycotina</taxon>
        <taxon>Agaricomycetes</taxon>
        <taxon>Agaricomycetidae</taxon>
        <taxon>Agaricales</taxon>
        <taxon>Marasmiineae</taxon>
        <taxon>Omphalotaceae</taxon>
        <taxon>Rhodocollybia</taxon>
    </lineage>
</organism>
<feature type="region of interest" description="Disordered" evidence="8">
    <location>
        <begin position="222"/>
        <end position="241"/>
    </location>
</feature>
<evidence type="ECO:0000256" key="1">
    <source>
        <dbReference type="ARBA" id="ARBA00004651"/>
    </source>
</evidence>
<evidence type="ECO:0000256" key="5">
    <source>
        <dbReference type="ARBA" id="ARBA00022989"/>
    </source>
</evidence>
<accession>A0A9P5U5A1</accession>
<dbReference type="Pfam" id="PF25539">
    <property type="entry name" value="Bestrophin_2"/>
    <property type="match status" value="2"/>
</dbReference>
<keyword evidence="5 9" id="KW-1133">Transmembrane helix</keyword>
<proteinExistence type="predicted"/>
<feature type="transmembrane region" description="Helical" evidence="9">
    <location>
        <begin position="408"/>
        <end position="441"/>
    </location>
</feature>
<evidence type="ECO:0000256" key="6">
    <source>
        <dbReference type="ARBA" id="ARBA00023065"/>
    </source>
</evidence>
<keyword evidence="3" id="KW-1003">Cell membrane</keyword>
<feature type="region of interest" description="Disordered" evidence="8">
    <location>
        <begin position="316"/>
        <end position="337"/>
    </location>
</feature>
<dbReference type="OrthoDB" id="1368at2759"/>
<evidence type="ECO:0000256" key="2">
    <source>
        <dbReference type="ARBA" id="ARBA00022448"/>
    </source>
</evidence>
<feature type="transmembrane region" description="Helical" evidence="9">
    <location>
        <begin position="74"/>
        <end position="97"/>
    </location>
</feature>
<dbReference type="EMBL" id="JADNRY010000082">
    <property type="protein sequence ID" value="KAF9066766.1"/>
    <property type="molecule type" value="Genomic_DNA"/>
</dbReference>
<dbReference type="GO" id="GO:0005886">
    <property type="term" value="C:plasma membrane"/>
    <property type="evidence" value="ECO:0007669"/>
    <property type="project" value="UniProtKB-SubCell"/>
</dbReference>
<dbReference type="Proteomes" id="UP000772434">
    <property type="component" value="Unassembled WGS sequence"/>
</dbReference>